<dbReference type="AlphaFoldDB" id="A0A7V3YM99"/>
<keyword evidence="3" id="KW-0547">Nucleotide-binding</keyword>
<sequence length="430" mass="50148">MMKDTLKSIIYEFHTGKLPDLVERDLKLPLNSGKIVSVVGPRRAGKTYLLFQHVKSLLGRGIDPRRVLYLNFEDERVDLDVHSLDFILQAYRELYPDLDPADCYFFLDEVQNVTGWEKFVRRLYDSVSRNVFITGSNSRLLSREIATALRGRTVNYELLPLSFREFLRFKGFDFDPERDFYSSPRRARVMQLFREYLEFGGFPEVALLKEELKVRTLQEYFEVMLYRDIAERYQVRDTLVLKYFLKRVAENSGKFLSVHKIYNELRSQGIRVGKDTLYAYLDFAESAYFVKLLRKHYRSLVKSELAEKKVYLIDTGLLRGIRFLQESAGVLLENAVFLELLRSSRELVCFKEQKECDFILDGKVAIQVCFSLGSEEVAKRELAGLKEACRVLGLKEGYVLSFDERGEFQLDGDITVRVIPACEFFLRGLP</sequence>
<name>A0A7V3YM99_9BACT</name>
<keyword evidence="3" id="KW-0067">ATP-binding</keyword>
<dbReference type="PANTHER" id="PTHR33295:SF8">
    <property type="entry name" value="AAA+ ATPASE DOMAIN-CONTAINING PROTEIN"/>
    <property type="match status" value="1"/>
</dbReference>
<reference evidence="3" key="1">
    <citation type="journal article" date="2020" name="mSystems">
        <title>Genome- and Community-Level Interaction Insights into Carbon Utilization and Element Cycling Functions of Hydrothermarchaeota in Hydrothermal Sediment.</title>
        <authorList>
            <person name="Zhou Z."/>
            <person name="Liu Y."/>
            <person name="Xu W."/>
            <person name="Pan J."/>
            <person name="Luo Z.H."/>
            <person name="Li M."/>
        </authorList>
    </citation>
    <scope>NUCLEOTIDE SEQUENCE [LARGE SCALE GENOMIC DNA]</scope>
    <source>
        <strain evidence="3">SpSt-716</strain>
    </source>
</reference>
<dbReference type="InterPro" id="IPR025420">
    <property type="entry name" value="DUF4143"/>
</dbReference>
<dbReference type="InterPro" id="IPR041682">
    <property type="entry name" value="AAA_14"/>
</dbReference>
<gene>
    <name evidence="3" type="ORF">ENU96_06455</name>
</gene>
<evidence type="ECO:0000259" key="1">
    <source>
        <dbReference type="Pfam" id="PF13173"/>
    </source>
</evidence>
<dbReference type="GO" id="GO:0005524">
    <property type="term" value="F:ATP binding"/>
    <property type="evidence" value="ECO:0007669"/>
    <property type="project" value="UniProtKB-KW"/>
</dbReference>
<dbReference type="Pfam" id="PF13635">
    <property type="entry name" value="DUF4143"/>
    <property type="match status" value="1"/>
</dbReference>
<feature type="domain" description="AAA" evidence="1">
    <location>
        <begin position="34"/>
        <end position="167"/>
    </location>
</feature>
<protein>
    <submittedName>
        <fullName evidence="3">ATP-binding protein</fullName>
    </submittedName>
</protein>
<evidence type="ECO:0000259" key="2">
    <source>
        <dbReference type="Pfam" id="PF13635"/>
    </source>
</evidence>
<organism evidence="3">
    <name type="scientific">Candidatus Caldatribacterium californiense</name>
    <dbReference type="NCBI Taxonomy" id="1454726"/>
    <lineage>
        <taxon>Bacteria</taxon>
        <taxon>Pseudomonadati</taxon>
        <taxon>Atribacterota</taxon>
        <taxon>Atribacteria</taxon>
        <taxon>Atribacterales</taxon>
        <taxon>Candidatus Caldatribacteriaceae</taxon>
        <taxon>Candidatus Caldatribacterium</taxon>
    </lineage>
</organism>
<dbReference type="EMBL" id="DTEN01000252">
    <property type="protein sequence ID" value="HGI75297.1"/>
    <property type="molecule type" value="Genomic_DNA"/>
</dbReference>
<dbReference type="PANTHER" id="PTHR33295">
    <property type="entry name" value="ATPASE"/>
    <property type="match status" value="1"/>
</dbReference>
<proteinExistence type="predicted"/>
<accession>A0A7V3YM99</accession>
<dbReference type="SUPFAM" id="SSF52540">
    <property type="entry name" value="P-loop containing nucleoside triphosphate hydrolases"/>
    <property type="match status" value="1"/>
</dbReference>
<feature type="domain" description="DUF4143" evidence="2">
    <location>
        <begin position="227"/>
        <end position="368"/>
    </location>
</feature>
<evidence type="ECO:0000313" key="3">
    <source>
        <dbReference type="EMBL" id="HGI75297.1"/>
    </source>
</evidence>
<comment type="caution">
    <text evidence="3">The sequence shown here is derived from an EMBL/GenBank/DDBJ whole genome shotgun (WGS) entry which is preliminary data.</text>
</comment>
<dbReference type="Pfam" id="PF13173">
    <property type="entry name" value="AAA_14"/>
    <property type="match status" value="1"/>
</dbReference>
<dbReference type="InterPro" id="IPR027417">
    <property type="entry name" value="P-loop_NTPase"/>
</dbReference>